<dbReference type="GO" id="GO:0005634">
    <property type="term" value="C:nucleus"/>
    <property type="evidence" value="ECO:0007669"/>
    <property type="project" value="UniProtKB-SubCell"/>
</dbReference>
<feature type="compositionally biased region" description="Basic and acidic residues" evidence="7">
    <location>
        <begin position="899"/>
        <end position="912"/>
    </location>
</feature>
<dbReference type="InterPro" id="IPR009057">
    <property type="entry name" value="Homeodomain-like_sf"/>
</dbReference>
<dbReference type="CDD" id="cd00086">
    <property type="entry name" value="homeodomain"/>
    <property type="match status" value="1"/>
</dbReference>
<evidence type="ECO:0000256" key="6">
    <source>
        <dbReference type="SAM" id="Coils"/>
    </source>
</evidence>
<evidence type="ECO:0000256" key="3">
    <source>
        <dbReference type="ARBA" id="ARBA00023242"/>
    </source>
</evidence>
<reference evidence="11 12" key="1">
    <citation type="journal article" date="2021" name="Commun. Biol.">
        <title>The genome of Shorea leprosula (Dipterocarpaceae) highlights the ecological relevance of drought in aseasonal tropical rainforests.</title>
        <authorList>
            <person name="Ng K.K.S."/>
            <person name="Kobayashi M.J."/>
            <person name="Fawcett J.A."/>
            <person name="Hatakeyama M."/>
            <person name="Paape T."/>
            <person name="Ng C.H."/>
            <person name="Ang C.C."/>
            <person name="Tnah L.H."/>
            <person name="Lee C.T."/>
            <person name="Nishiyama T."/>
            <person name="Sese J."/>
            <person name="O'Brien M.J."/>
            <person name="Copetti D."/>
            <person name="Mohd Noor M.I."/>
            <person name="Ong R.C."/>
            <person name="Putra M."/>
            <person name="Sireger I.Z."/>
            <person name="Indrioko S."/>
            <person name="Kosugi Y."/>
            <person name="Izuno A."/>
            <person name="Isagi Y."/>
            <person name="Lee S.L."/>
            <person name="Shimizu K.K."/>
        </authorList>
    </citation>
    <scope>NUCLEOTIDE SEQUENCE [LARGE SCALE GENOMIC DNA]</scope>
    <source>
        <strain evidence="11">214</strain>
    </source>
</reference>
<dbReference type="InterPro" id="IPR028942">
    <property type="entry name" value="WHIM1_dom"/>
</dbReference>
<dbReference type="PANTHER" id="PTHR36968:SF5">
    <property type="entry name" value="HOMEOBOX-DDT DOMAIN PROTEIN RLT2"/>
    <property type="match status" value="1"/>
</dbReference>
<dbReference type="Pfam" id="PF02791">
    <property type="entry name" value="DDT"/>
    <property type="match status" value="1"/>
</dbReference>
<evidence type="ECO:0008006" key="13">
    <source>
        <dbReference type="Google" id="ProtNLM"/>
    </source>
</evidence>
<evidence type="ECO:0000256" key="1">
    <source>
        <dbReference type="ARBA" id="ARBA00004123"/>
    </source>
</evidence>
<feature type="compositionally biased region" description="Polar residues" evidence="7">
    <location>
        <begin position="1750"/>
        <end position="1771"/>
    </location>
</feature>
<dbReference type="SUPFAM" id="SSF46689">
    <property type="entry name" value="Homeodomain-like"/>
    <property type="match status" value="1"/>
</dbReference>
<dbReference type="PROSITE" id="PS50827">
    <property type="entry name" value="DDT"/>
    <property type="match status" value="1"/>
</dbReference>
<dbReference type="InterPro" id="IPR044977">
    <property type="entry name" value="RLT1-3"/>
</dbReference>
<dbReference type="InterPro" id="IPR018501">
    <property type="entry name" value="DDT_dom"/>
</dbReference>
<evidence type="ECO:0000256" key="7">
    <source>
        <dbReference type="SAM" id="MobiDB-lite"/>
    </source>
</evidence>
<keyword evidence="12" id="KW-1185">Reference proteome</keyword>
<dbReference type="InterPro" id="IPR028941">
    <property type="entry name" value="WHIM2_dom"/>
</dbReference>
<comment type="caution">
    <text evidence="11">The sequence shown here is derived from an EMBL/GenBank/DDBJ whole genome shotgun (WGS) entry which is preliminary data.</text>
</comment>
<dbReference type="Pfam" id="PF05066">
    <property type="entry name" value="HARE-HTH"/>
    <property type="match status" value="1"/>
</dbReference>
<feature type="coiled-coil region" evidence="6">
    <location>
        <begin position="374"/>
        <end position="476"/>
    </location>
</feature>
<dbReference type="Pfam" id="PF15613">
    <property type="entry name" value="WSD"/>
    <property type="match status" value="1"/>
</dbReference>
<feature type="region of interest" description="Disordered" evidence="7">
    <location>
        <begin position="1"/>
        <end position="40"/>
    </location>
</feature>
<feature type="compositionally biased region" description="Basic residues" evidence="7">
    <location>
        <begin position="1536"/>
        <end position="1553"/>
    </location>
</feature>
<accession>A0AAV5I1U4</accession>
<feature type="compositionally biased region" description="Acidic residues" evidence="7">
    <location>
        <begin position="1689"/>
        <end position="1713"/>
    </location>
</feature>
<dbReference type="GO" id="GO:0006357">
    <property type="term" value="P:regulation of transcription by RNA polymerase II"/>
    <property type="evidence" value="ECO:0007669"/>
    <property type="project" value="InterPro"/>
</dbReference>
<evidence type="ECO:0000313" key="11">
    <source>
        <dbReference type="EMBL" id="GKU93030.1"/>
    </source>
</evidence>
<feature type="domain" description="DDT" evidence="9">
    <location>
        <begin position="549"/>
        <end position="608"/>
    </location>
</feature>
<gene>
    <name evidence="11" type="ORF">SLEP1_g6668</name>
</gene>
<dbReference type="InterPro" id="IPR007759">
    <property type="entry name" value="Asxl_HARE-HTH"/>
</dbReference>
<dbReference type="Pfam" id="PF15612">
    <property type="entry name" value="WHIM1"/>
    <property type="match status" value="1"/>
</dbReference>
<feature type="region of interest" description="Disordered" evidence="7">
    <location>
        <begin position="829"/>
        <end position="912"/>
    </location>
</feature>
<feature type="compositionally biased region" description="Basic and acidic residues" evidence="7">
    <location>
        <begin position="23"/>
        <end position="35"/>
    </location>
</feature>
<feature type="domain" description="HTH HARE-type" evidence="10">
    <location>
        <begin position="731"/>
        <end position="800"/>
    </location>
</feature>
<name>A0AAV5I1U4_9ROSI</name>
<dbReference type="InterPro" id="IPR001356">
    <property type="entry name" value="HD"/>
</dbReference>
<feature type="compositionally biased region" description="Acidic residues" evidence="7">
    <location>
        <begin position="829"/>
        <end position="843"/>
    </location>
</feature>
<evidence type="ECO:0000256" key="4">
    <source>
        <dbReference type="PROSITE-ProRule" id="PRU00108"/>
    </source>
</evidence>
<evidence type="ECO:0000259" key="8">
    <source>
        <dbReference type="PROSITE" id="PS50071"/>
    </source>
</evidence>
<organism evidence="11 12">
    <name type="scientific">Rubroshorea leprosula</name>
    <dbReference type="NCBI Taxonomy" id="152421"/>
    <lineage>
        <taxon>Eukaryota</taxon>
        <taxon>Viridiplantae</taxon>
        <taxon>Streptophyta</taxon>
        <taxon>Embryophyta</taxon>
        <taxon>Tracheophyta</taxon>
        <taxon>Spermatophyta</taxon>
        <taxon>Magnoliopsida</taxon>
        <taxon>eudicotyledons</taxon>
        <taxon>Gunneridae</taxon>
        <taxon>Pentapetalae</taxon>
        <taxon>rosids</taxon>
        <taxon>malvids</taxon>
        <taxon>Malvales</taxon>
        <taxon>Dipterocarpaceae</taxon>
        <taxon>Rubroshorea</taxon>
    </lineage>
</organism>
<dbReference type="GO" id="GO:0003677">
    <property type="term" value="F:DNA binding"/>
    <property type="evidence" value="ECO:0007669"/>
    <property type="project" value="UniProtKB-UniRule"/>
</dbReference>
<evidence type="ECO:0000313" key="12">
    <source>
        <dbReference type="Proteomes" id="UP001054252"/>
    </source>
</evidence>
<keyword evidence="6" id="KW-0175">Coiled coil</keyword>
<feature type="compositionally biased region" description="Basic and acidic residues" evidence="7">
    <location>
        <begin position="1611"/>
        <end position="1632"/>
    </location>
</feature>
<evidence type="ECO:0000256" key="5">
    <source>
        <dbReference type="RuleBase" id="RU000682"/>
    </source>
</evidence>
<protein>
    <recommendedName>
        <fullName evidence="13">Homeobox-DDT domain protein RLT2</fullName>
    </recommendedName>
</protein>
<dbReference type="SMART" id="SM00389">
    <property type="entry name" value="HOX"/>
    <property type="match status" value="1"/>
</dbReference>
<evidence type="ECO:0000259" key="10">
    <source>
        <dbReference type="PROSITE" id="PS51913"/>
    </source>
</evidence>
<feature type="domain" description="Homeobox" evidence="8">
    <location>
        <begin position="32"/>
        <end position="92"/>
    </location>
</feature>
<feature type="DNA-binding region" description="Homeobox" evidence="4">
    <location>
        <begin position="34"/>
        <end position="93"/>
    </location>
</feature>
<feature type="region of interest" description="Disordered" evidence="7">
    <location>
        <begin position="89"/>
        <end position="108"/>
    </location>
</feature>
<dbReference type="PROSITE" id="PS51913">
    <property type="entry name" value="HTH_HARE"/>
    <property type="match status" value="1"/>
</dbReference>
<keyword evidence="4 5" id="KW-0371">Homeobox</keyword>
<dbReference type="EMBL" id="BPVZ01000006">
    <property type="protein sequence ID" value="GKU93030.1"/>
    <property type="molecule type" value="Genomic_DNA"/>
</dbReference>
<feature type="region of interest" description="Disordered" evidence="7">
    <location>
        <begin position="1530"/>
        <end position="1771"/>
    </location>
</feature>
<dbReference type="PANTHER" id="PTHR36968">
    <property type="entry name" value="HOMEOBOX-DDT DOMAIN PROTEIN RLT2"/>
    <property type="match status" value="1"/>
</dbReference>
<feature type="compositionally biased region" description="Polar residues" evidence="7">
    <location>
        <begin position="866"/>
        <end position="875"/>
    </location>
</feature>
<feature type="compositionally biased region" description="Gly residues" evidence="7">
    <location>
        <begin position="1"/>
        <end position="22"/>
    </location>
</feature>
<feature type="compositionally biased region" description="Polar residues" evidence="7">
    <location>
        <begin position="1647"/>
        <end position="1663"/>
    </location>
</feature>
<comment type="subcellular location">
    <subcellularLocation>
        <location evidence="1 4 5">Nucleus</location>
    </subcellularLocation>
</comment>
<feature type="compositionally biased region" description="Basic and acidic residues" evidence="7">
    <location>
        <begin position="1675"/>
        <end position="1688"/>
    </location>
</feature>
<sequence length="1771" mass="198982">MESGVDGGGSGGGGGGGGGVGLEGEKKKPLEGETKVKRKMKTASQLEILEKTYAMENYPSEASRAELSVQLGLSDRQLQMWFCHRRLKDRKTPPAKRQRKDSSSPAAVIATGEEVAGGEAGNELASGSSPFGHSVEPRRVFLRPGVAVPRYYETPQTIAEFRAIAFVEAQLGEPLKEDGPILGMEFDPLPPGAFGAPIGASTTVQHDQPGQPFETKLYERPDAKAAKGTVRALHEYQFLPEQPTMRNDTHERVAPSYHYGSPADAPNARGRTLVHENEHMLPTYGVSGHMPNLNLLPQQARKGNVLPTASVEYDNASRRNSFTNTSVDANIGTLPIAALESPFVSSDRRSSLDEDTLRVERKRKSEEARIAREVEAHEKRIRKELEKQDILRRKREEQLRKEKERRDRERRKEEERLLRDKQREEERYLREQRRELERREKFLMKESMRAEKMRQKEELRKEKELARLKAANERAIARRLAKESMELIDDERLELMELAASSKGLPSTLSLDFETLQNLDLFRVKLCKFPPKTVQLKRPFSVQPWDGSEENIGDLLMVWRFLITFADILGLWPFTLDEFVQAFHDYDPRLLGEIHVALLRSIIKDIEDVARTPSLGLGTNQNNAANPGGGHPQIVEGAYAWGFDIRSWQRHLSVLTWPEILRQFALSAGFGPQLKKRNIEQAYLHDDNEGNDGQDIVSNLRNGAAAENAVAIMQERGFGNQRRSRHCLTPGTVKFAAFHVLSLEGSRGLTILEVAEKIQKSGLRDLTTSKTPEASIAAALSRDTKLFERTAPSTYCVRSPYRKDPADAESILSSAKERVRIFKSGLIGEDAEDAERDDDSESDIAEHPEADDLGAGLKPKKEAYISQGNSSSNVKTTRENGNKSVRNGILEASQGEVGNRSEELSSTHPEGFNEVKDIGALNSIDAAVIHNDATNVNQEDTDIDESNPGEPWVQGLMEGEYTDLSVEERLNALVTLIGVAIEGNSVRVVLEERLEAANALKKQMWVEAQLDKRRLKEEFVVRTNFSSHVSNKIEPSLTGPSAECRESLLITACEKNIQTSLEPTVQQERLNDPQNDHNYLNNMPPEGSLLIPDISAGPDNLPYHQSGYAAERSRLQLKSYIGHKAEEMYVHRSLPLGQDRRRNRYWQFITSTSLNDPGCGRIFVELHDGRWRLIDTKEGFDALLAFLDVRGVRESHLHSMLQKIEVSFREAVRRNELHGNVEMQNQESIKIEANQMVSSRMIYASDSDISETSTSFQIELGRNEKEKRDALKRYEDFEKWMWVSSTPLRALKYGKKRCKELLGICDYCHGIYFYEDNHCQSCHETYGASKSNLYFTEHAARCSAKLQMDPISTLDGSVCSPLRMKLLKVQLALVEVSVPSEALQPFWTDGSREAWGVKLHSSTSVEELLQMLTLLEESIKRDYLSSLYETTSELLPSSNPSDNVSNLGAVTILPWIPQTTAAVALRLSEFDASISYTLDQRVDSQEDKGVGEFMLRSKHVVAKSTQDDERLPTPYQAKYLQEENWVNAAFSGSNRGRGRGKARGRTTRGRSQRRVSGPRSESGKRHATESDELVQVLGWKGQSRGRGGRKRGRRSTRSRPKPAKKVVQIVNERDYPKEITEKSSGGLEKDDWNGGGLMRSQAKAIDNPSSSGRSEYSDENGQASGDEYDDLVADDYARHSRFNDKSDDLDASDYNVDGDEDDEYADDVAEDEQWNFNLHNNVPEDKQGNFKGGYMNENSDEEGIRDGDGQDSNPYPKQYGYSTEASSDFSE</sequence>
<feature type="compositionally biased region" description="Basic residues" evidence="7">
    <location>
        <begin position="89"/>
        <end position="99"/>
    </location>
</feature>
<proteinExistence type="predicted"/>
<dbReference type="Pfam" id="PF00046">
    <property type="entry name" value="Homeodomain"/>
    <property type="match status" value="1"/>
</dbReference>
<evidence type="ECO:0000256" key="2">
    <source>
        <dbReference type="ARBA" id="ARBA00023163"/>
    </source>
</evidence>
<keyword evidence="4 5" id="KW-0238">DNA-binding</keyword>
<keyword evidence="3 4" id="KW-0539">Nucleus</keyword>
<dbReference type="SMART" id="SM00571">
    <property type="entry name" value="DDT"/>
    <property type="match status" value="1"/>
</dbReference>
<feature type="compositionally biased region" description="Basic residues" evidence="7">
    <location>
        <begin position="1586"/>
        <end position="1604"/>
    </location>
</feature>
<keyword evidence="2" id="KW-0804">Transcription</keyword>
<dbReference type="Gene3D" id="1.10.10.60">
    <property type="entry name" value="Homeodomain-like"/>
    <property type="match status" value="1"/>
</dbReference>
<dbReference type="PROSITE" id="PS50071">
    <property type="entry name" value="HOMEOBOX_2"/>
    <property type="match status" value="1"/>
</dbReference>
<evidence type="ECO:0000259" key="9">
    <source>
        <dbReference type="PROSITE" id="PS50827"/>
    </source>
</evidence>
<dbReference type="Proteomes" id="UP001054252">
    <property type="component" value="Unassembled WGS sequence"/>
</dbReference>